<keyword evidence="1" id="KW-0812">Transmembrane</keyword>
<dbReference type="SUPFAM" id="SSF52540">
    <property type="entry name" value="P-loop containing nucleoside triphosphate hydrolases"/>
    <property type="match status" value="1"/>
</dbReference>
<evidence type="ECO:0000313" key="3">
    <source>
        <dbReference type="EMBL" id="KAL1528708.1"/>
    </source>
</evidence>
<comment type="caution">
    <text evidence="3">The sequence shown here is derived from an EMBL/GenBank/DDBJ whole genome shotgun (WGS) entry which is preliminary data.</text>
</comment>
<dbReference type="InterPro" id="IPR006073">
    <property type="entry name" value="GTP-bd"/>
</dbReference>
<evidence type="ECO:0000256" key="1">
    <source>
        <dbReference type="SAM" id="Phobius"/>
    </source>
</evidence>
<dbReference type="GO" id="GO:0019843">
    <property type="term" value="F:rRNA binding"/>
    <property type="evidence" value="ECO:0007669"/>
    <property type="project" value="TreeGrafter"/>
</dbReference>
<feature type="transmembrane region" description="Helical" evidence="1">
    <location>
        <begin position="342"/>
        <end position="364"/>
    </location>
</feature>
<gene>
    <name evidence="3" type="ORF">AB1Y20_010042</name>
</gene>
<dbReference type="GO" id="GO:0000028">
    <property type="term" value="P:ribosomal small subunit assembly"/>
    <property type="evidence" value="ECO:0007669"/>
    <property type="project" value="TreeGrafter"/>
</dbReference>
<dbReference type="Pfam" id="PF01926">
    <property type="entry name" value="MMR_HSR1"/>
    <property type="match status" value="1"/>
</dbReference>
<dbReference type="GO" id="GO:0043024">
    <property type="term" value="F:ribosomal small subunit binding"/>
    <property type="evidence" value="ECO:0007669"/>
    <property type="project" value="TreeGrafter"/>
</dbReference>
<evidence type="ECO:0000259" key="2">
    <source>
        <dbReference type="Pfam" id="PF01926"/>
    </source>
</evidence>
<name>A0AB34K2K5_PRYPA</name>
<accession>A0AB34K2K5</accession>
<protein>
    <recommendedName>
        <fullName evidence="2">G domain-containing protein</fullName>
    </recommendedName>
</protein>
<keyword evidence="4" id="KW-1185">Reference proteome</keyword>
<dbReference type="EMBL" id="JBGBPQ010000002">
    <property type="protein sequence ID" value="KAL1528708.1"/>
    <property type="molecule type" value="Genomic_DNA"/>
</dbReference>
<reference evidence="3 4" key="1">
    <citation type="journal article" date="2024" name="Science">
        <title>Giant polyketide synthase enzymes in the biosynthesis of giant marine polyether toxins.</title>
        <authorList>
            <person name="Fallon T.R."/>
            <person name="Shende V.V."/>
            <person name="Wierzbicki I.H."/>
            <person name="Pendleton A.L."/>
            <person name="Watervoot N.F."/>
            <person name="Auber R.P."/>
            <person name="Gonzalez D.J."/>
            <person name="Wisecaver J.H."/>
            <person name="Moore B.S."/>
        </authorList>
    </citation>
    <scope>NUCLEOTIDE SEQUENCE [LARGE SCALE GENOMIC DNA]</scope>
    <source>
        <strain evidence="3 4">12B1</strain>
    </source>
</reference>
<dbReference type="Proteomes" id="UP001515480">
    <property type="component" value="Unassembled WGS sequence"/>
</dbReference>
<dbReference type="PANTHER" id="PTHR42698">
    <property type="entry name" value="GTPASE ERA"/>
    <property type="match status" value="1"/>
</dbReference>
<proteinExistence type="predicted"/>
<feature type="transmembrane region" description="Helical" evidence="1">
    <location>
        <begin position="411"/>
        <end position="429"/>
    </location>
</feature>
<feature type="domain" description="G" evidence="2">
    <location>
        <begin position="80"/>
        <end position="222"/>
    </location>
</feature>
<evidence type="ECO:0000313" key="4">
    <source>
        <dbReference type="Proteomes" id="UP001515480"/>
    </source>
</evidence>
<dbReference type="Gene3D" id="3.40.50.300">
    <property type="entry name" value="P-loop containing nucleotide triphosphate hydrolases"/>
    <property type="match status" value="1"/>
</dbReference>
<keyword evidence="1" id="KW-0472">Membrane</keyword>
<dbReference type="GO" id="GO:0005525">
    <property type="term" value="F:GTP binding"/>
    <property type="evidence" value="ECO:0007669"/>
    <property type="project" value="InterPro"/>
</dbReference>
<dbReference type="InterPro" id="IPR027417">
    <property type="entry name" value="P-loop_NTPase"/>
</dbReference>
<dbReference type="PANTHER" id="PTHR42698:SF2">
    <property type="entry name" value="GTPASE ERA-LIKE, CHLOROPLASTIC"/>
    <property type="match status" value="1"/>
</dbReference>
<dbReference type="InterPro" id="IPR005662">
    <property type="entry name" value="GTPase_Era-like"/>
</dbReference>
<sequence>MPDKRSPPRGSAPQEPTSVTEQILKEVHEMYVLTDTGAPLSSSIYEPVLRPALLTPGKEGIMAICSKLGLKCIAPRRKINVMIVGNHSAGKSSYINWYIGEPVQKAGIAIETQGFTFCTSGKQRTTLKGEATLQLFQHFIPEVEPFKPAIYNGLQTEISTSKNKCFNLITFIDTPGLVDGSFHYPYPVEDAIVSIAKHSDLIYIFFDPIGQALCDRTMKTIEMLNRDHAEKLRYFLSKADTVPDEMDRQKVVVQITQNLSSRIRNAHAFELPSIYIPDKTPNCTINNAVEKTCEEMESTILQSVQNNLNNLERDCRRVASTIDAVLADDKEKRKFNRTACCYGNLIFLSALQLPVLAIAILTAYSRAEWFEQLGTAAPSAFRLINRTADILLADEAGPDGTGTGLLSVHQFLFYTLAVTTVLFLASRIFGKYQPYYSKRELANLIQTKQYVMEHLLERKASLYKLYFDQSVSELQ</sequence>
<dbReference type="AlphaFoldDB" id="A0AB34K2K5"/>
<keyword evidence="1" id="KW-1133">Transmembrane helix</keyword>
<organism evidence="3 4">
    <name type="scientific">Prymnesium parvum</name>
    <name type="common">Toxic golden alga</name>
    <dbReference type="NCBI Taxonomy" id="97485"/>
    <lineage>
        <taxon>Eukaryota</taxon>
        <taxon>Haptista</taxon>
        <taxon>Haptophyta</taxon>
        <taxon>Prymnesiophyceae</taxon>
        <taxon>Prymnesiales</taxon>
        <taxon>Prymnesiaceae</taxon>
        <taxon>Prymnesium</taxon>
    </lineage>
</organism>